<organism evidence="13 14">
    <name type="scientific">Caerostris extrusa</name>
    <name type="common">Bark spider</name>
    <name type="synonym">Caerostris bankana</name>
    <dbReference type="NCBI Taxonomy" id="172846"/>
    <lineage>
        <taxon>Eukaryota</taxon>
        <taxon>Metazoa</taxon>
        <taxon>Ecdysozoa</taxon>
        <taxon>Arthropoda</taxon>
        <taxon>Chelicerata</taxon>
        <taxon>Arachnida</taxon>
        <taxon>Araneae</taxon>
        <taxon>Araneomorphae</taxon>
        <taxon>Entelegynae</taxon>
        <taxon>Araneoidea</taxon>
        <taxon>Araneidae</taxon>
        <taxon>Caerostris</taxon>
    </lineage>
</organism>
<sequence length="167" mass="18140">MSAVCNIARNSCRGILWKALQTKSQNPGNYICVVRKESLFLKHKPAAFFSTSQNSHSVAQAHDHSHSKIWTAERFLSAALVGLLPVGIAFPNPAIDYALSLALAAHVHWGIEAIVVDYLRPSVVGAPLAKAGLAAVYALSVFTIGGLFYFNYSDVGLCQAIRMLWKL</sequence>
<feature type="transmembrane region" description="Helical" evidence="12">
    <location>
        <begin position="75"/>
        <end position="91"/>
    </location>
</feature>
<comment type="similarity">
    <text evidence="2 12">Belongs to the CybS family.</text>
</comment>
<keyword evidence="12" id="KW-0349">Heme</keyword>
<dbReference type="PANTHER" id="PTHR13337:SF2">
    <property type="entry name" value="SUCCINATE DEHYDROGENASE [UBIQUINONE] CYTOCHROME B SMALL SUBUNIT, MITOCHONDRIAL"/>
    <property type="match status" value="1"/>
</dbReference>
<dbReference type="CDD" id="cd03496">
    <property type="entry name" value="SQR_TypeC_CybS"/>
    <property type="match status" value="1"/>
</dbReference>
<evidence type="ECO:0000256" key="7">
    <source>
        <dbReference type="ARBA" id="ARBA00022989"/>
    </source>
</evidence>
<dbReference type="GO" id="GO:0006121">
    <property type="term" value="P:mitochondrial electron transport, succinate to ubiquinone"/>
    <property type="evidence" value="ECO:0007669"/>
    <property type="project" value="TreeGrafter"/>
</dbReference>
<keyword evidence="11" id="KW-0408">Iron</keyword>
<feature type="binding site" description="axial binding residue" evidence="11">
    <location>
        <position position="106"/>
    </location>
    <ligand>
        <name>heme b</name>
        <dbReference type="ChEBI" id="CHEBI:60344"/>
        <note>ligand shared with SDHC</note>
    </ligand>
    <ligandPart>
        <name>Fe</name>
        <dbReference type="ChEBI" id="CHEBI:18248"/>
    </ligandPart>
</feature>
<feature type="transmembrane region" description="Helical" evidence="12">
    <location>
        <begin position="131"/>
        <end position="152"/>
    </location>
</feature>
<evidence type="ECO:0000256" key="3">
    <source>
        <dbReference type="ARBA" id="ARBA00022448"/>
    </source>
</evidence>
<protein>
    <recommendedName>
        <fullName evidence="12">Succinate dehydrogenase [ubiquinone] cytochrome b small subunit</fullName>
    </recommendedName>
</protein>
<reference evidence="13 14" key="1">
    <citation type="submission" date="2021-06" db="EMBL/GenBank/DDBJ databases">
        <title>Caerostris extrusa draft genome.</title>
        <authorList>
            <person name="Kono N."/>
            <person name="Arakawa K."/>
        </authorList>
    </citation>
    <scope>NUCLEOTIDE SEQUENCE [LARGE SCALE GENOMIC DNA]</scope>
</reference>
<dbReference type="Proteomes" id="UP001054945">
    <property type="component" value="Unassembled WGS sequence"/>
</dbReference>
<keyword evidence="14" id="KW-1185">Reference proteome</keyword>
<evidence type="ECO:0000256" key="10">
    <source>
        <dbReference type="PIRSR" id="PIRSR607992-1"/>
    </source>
</evidence>
<comment type="subcellular location">
    <subcellularLocation>
        <location evidence="1 12">Mitochondrion inner membrane</location>
        <topology evidence="1 12">Multi-pass membrane protein</topology>
    </subcellularLocation>
</comment>
<comment type="caution">
    <text evidence="13">The sequence shown here is derived from an EMBL/GenBank/DDBJ whole genome shotgun (WGS) entry which is preliminary data.</text>
</comment>
<gene>
    <name evidence="13" type="primary">SdhD</name>
    <name evidence="13" type="ORF">CEXT_555701</name>
</gene>
<evidence type="ECO:0000256" key="11">
    <source>
        <dbReference type="PIRSR" id="PIRSR607992-2"/>
    </source>
</evidence>
<dbReference type="GO" id="GO:0020037">
    <property type="term" value="F:heme binding"/>
    <property type="evidence" value="ECO:0007669"/>
    <property type="project" value="TreeGrafter"/>
</dbReference>
<dbReference type="PANTHER" id="PTHR13337">
    <property type="entry name" value="SUCCINATE DEHYDROGENASE"/>
    <property type="match status" value="1"/>
</dbReference>
<dbReference type="InterPro" id="IPR007992">
    <property type="entry name" value="CybS"/>
</dbReference>
<proteinExistence type="inferred from homology"/>
<evidence type="ECO:0000256" key="4">
    <source>
        <dbReference type="ARBA" id="ARBA00022692"/>
    </source>
</evidence>
<feature type="binding site" evidence="10">
    <location>
        <position position="118"/>
    </location>
    <ligand>
        <name>a ubiquinone</name>
        <dbReference type="ChEBI" id="CHEBI:16389"/>
        <note>ligand shared with IP/SDHB</note>
    </ligand>
</feature>
<keyword evidence="6 12" id="KW-0809">Transit peptide</keyword>
<comment type="caution">
    <text evidence="12">Lacks conserved residue(s) required for the propagation of feature annotation.</text>
</comment>
<accession>A0AAV4MFA4</accession>
<evidence type="ECO:0000256" key="6">
    <source>
        <dbReference type="ARBA" id="ARBA00022946"/>
    </source>
</evidence>
<evidence type="ECO:0000256" key="2">
    <source>
        <dbReference type="ARBA" id="ARBA00007294"/>
    </source>
</evidence>
<dbReference type="GO" id="GO:0005743">
    <property type="term" value="C:mitochondrial inner membrane"/>
    <property type="evidence" value="ECO:0007669"/>
    <property type="project" value="UniProtKB-SubCell"/>
</dbReference>
<evidence type="ECO:0000256" key="8">
    <source>
        <dbReference type="ARBA" id="ARBA00023128"/>
    </source>
</evidence>
<evidence type="ECO:0000256" key="5">
    <source>
        <dbReference type="ARBA" id="ARBA00022792"/>
    </source>
</evidence>
<evidence type="ECO:0000256" key="12">
    <source>
        <dbReference type="RuleBase" id="RU364031"/>
    </source>
</evidence>
<keyword evidence="4 12" id="KW-0812">Transmembrane</keyword>
<keyword evidence="12" id="KW-0816">Tricarboxylic acid cycle</keyword>
<dbReference type="Pfam" id="PF05328">
    <property type="entry name" value="CybS"/>
    <property type="match status" value="1"/>
</dbReference>
<keyword evidence="3 12" id="KW-0813">Transport</keyword>
<evidence type="ECO:0000313" key="14">
    <source>
        <dbReference type="Proteomes" id="UP001054945"/>
    </source>
</evidence>
<keyword evidence="11 12" id="KW-0479">Metal-binding</keyword>
<keyword evidence="9 12" id="KW-0472">Membrane</keyword>
<dbReference type="GO" id="GO:0006099">
    <property type="term" value="P:tricarboxylic acid cycle"/>
    <property type="evidence" value="ECO:0007669"/>
    <property type="project" value="UniProtKB-KW"/>
</dbReference>
<dbReference type="EMBL" id="BPLR01019716">
    <property type="protein sequence ID" value="GIX71071.1"/>
    <property type="molecule type" value="Genomic_DNA"/>
</dbReference>
<dbReference type="AlphaFoldDB" id="A0AAV4MFA4"/>
<evidence type="ECO:0000256" key="1">
    <source>
        <dbReference type="ARBA" id="ARBA00004448"/>
    </source>
</evidence>
<keyword evidence="12" id="KW-0249">Electron transport</keyword>
<name>A0AAV4MFA4_CAEEX</name>
<dbReference type="GO" id="GO:0048039">
    <property type="term" value="F:ubiquinone binding"/>
    <property type="evidence" value="ECO:0007669"/>
    <property type="project" value="TreeGrafter"/>
</dbReference>
<dbReference type="Gene3D" id="1.20.1300.10">
    <property type="entry name" value="Fumarate reductase/succinate dehydrogenase, transmembrane subunit"/>
    <property type="match status" value="1"/>
</dbReference>
<evidence type="ECO:0000313" key="13">
    <source>
        <dbReference type="EMBL" id="GIX71071.1"/>
    </source>
</evidence>
<keyword evidence="5 12" id="KW-0999">Mitochondrion inner membrane</keyword>
<keyword evidence="8 12" id="KW-0496">Mitochondrion</keyword>
<dbReference type="InterPro" id="IPR034804">
    <property type="entry name" value="SQR/QFR_C/D"/>
</dbReference>
<evidence type="ECO:0000256" key="9">
    <source>
        <dbReference type="ARBA" id="ARBA00023136"/>
    </source>
</evidence>
<comment type="function">
    <text evidence="12">Membrane-anchoring subunit of succinate dehydrogenase (SDH) that is involved in complex II of the mitochondrial electron transport chain and is responsible for transferring electrons from succinate to ubiquinone (coenzyme Q).</text>
</comment>
<dbReference type="GO" id="GO:0046872">
    <property type="term" value="F:metal ion binding"/>
    <property type="evidence" value="ECO:0007669"/>
    <property type="project" value="UniProtKB-KW"/>
</dbReference>
<keyword evidence="7 12" id="KW-1133">Transmembrane helix</keyword>